<dbReference type="InterPro" id="IPR003593">
    <property type="entry name" value="AAA+_ATPase"/>
</dbReference>
<dbReference type="Pfam" id="PF19055">
    <property type="entry name" value="ABC2_membrane_7"/>
    <property type="match status" value="1"/>
</dbReference>
<dbReference type="Proteomes" id="UP001209570">
    <property type="component" value="Unassembled WGS sequence"/>
</dbReference>
<feature type="transmembrane region" description="Helical" evidence="8">
    <location>
        <begin position="158"/>
        <end position="175"/>
    </location>
</feature>
<sequence length="947" mass="104734">MGRLSDRFDLEKQVVFYMSYHYNKVNQWIHFACIWPILISAIVMAAETKPYMETPALLRDVPVIGDYLVLNFAAVAAVVYMVWYILLDVWAGLLGASLVFASYVYGNYLSQNAPALYGVAAWQLALPVHVLAWILQFIGHGVFERRKPALLDSLDQAVITAPMFVLLEVLFSLGYRQALFKRIMRQVKINVEAFHGRKDLKMGSAEDLAALPTDKLFQQVSVVLEKGAQRPLPRVQVHYRNLTITVNLAQACKKKNPFRSGEVAPNVTNVSLPKSKAILNNVSGVFKAGTITLVLGQPGSGKSSLMKILSGRFPVDKDVKVTGDITFNGRSRQEILPRLPQFVAYVDQHDKHLPMMTVQETIDFAYACNGGGTLTDFERQFLMQGSDTENNEAITTAEAVTKAMPQIVLNLLGLNGCKDTVVGDAMVRGISGGQRKRVTTGEMMFGKKNVLIMDEISTGLDSAATYDIVNSFRAIAKSLGKTVVISLLQPSPEVFDLFDEVLLLNEGEVMYHGPRDEVKSYFAGLGLICPPRRDLADFLLDLGSPAQKQYYDPGRTGIPMEPAKFAEAFRQTAFFQTQEAALNAPSDVYFSKDSQAYLDNRSAFRQPYFPSLWTQFWREILMIRRNKGFLVARAGMVVIMGLLNGFTFYDIDPRSAQVAMGTLFGAVLFLSMGQVPALPTFFAGRDVFYKQRGANFMRSSAYVLSFVMSRVPMAVAETIVFEKSWIGGGIAFLIGFAIWNMVAATFALEYKRFETHATGGQTVTSADVFDQIERFSSQHSAKVLPVDTDENPIVNQRGYVTPVTLAFKDLWYSVPDPSNPGKMKDLLKGITGYAAPGTMTALMGSSGAGKTTLMDVIAGRKTGGKIRGDILLNGHAATKQVIQRCTGYCEQTDIHCESATIREALTFSAFLRQPSDVSDKDKMATVNEIMDLLDLKPIADLHIHGRQ</sequence>
<protein>
    <recommendedName>
        <fullName evidence="9">ABC transporter domain-containing protein</fullName>
    </recommendedName>
</protein>
<dbReference type="Pfam" id="PF06127">
    <property type="entry name" value="Mpo1-like"/>
    <property type="match status" value="1"/>
</dbReference>
<keyword evidence="4" id="KW-0547">Nucleotide-binding</keyword>
<dbReference type="Pfam" id="PF00005">
    <property type="entry name" value="ABC_tran"/>
    <property type="match status" value="2"/>
</dbReference>
<dbReference type="Pfam" id="PF01061">
    <property type="entry name" value="ABC2_membrane"/>
    <property type="match status" value="1"/>
</dbReference>
<evidence type="ECO:0000259" key="9">
    <source>
        <dbReference type="PROSITE" id="PS50893"/>
    </source>
</evidence>
<dbReference type="InterPro" id="IPR009305">
    <property type="entry name" value="Mpo1-like"/>
</dbReference>
<dbReference type="InterPro" id="IPR027417">
    <property type="entry name" value="P-loop_NTPase"/>
</dbReference>
<keyword evidence="2" id="KW-0813">Transport</keyword>
<feature type="transmembrane region" description="Helical" evidence="8">
    <location>
        <begin position="725"/>
        <end position="748"/>
    </location>
</feature>
<dbReference type="GO" id="GO:0140359">
    <property type="term" value="F:ABC-type transporter activity"/>
    <property type="evidence" value="ECO:0007669"/>
    <property type="project" value="InterPro"/>
</dbReference>
<feature type="transmembrane region" description="Helical" evidence="8">
    <location>
        <begin position="89"/>
        <end position="108"/>
    </location>
</feature>
<feature type="transmembrane region" description="Helical" evidence="8">
    <location>
        <begin position="115"/>
        <end position="138"/>
    </location>
</feature>
<comment type="caution">
    <text evidence="10">The sequence shown here is derived from an EMBL/GenBank/DDBJ whole genome shotgun (WGS) entry which is preliminary data.</text>
</comment>
<dbReference type="AlphaFoldDB" id="A0AAD5L9C1"/>
<feature type="transmembrane region" description="Helical" evidence="8">
    <location>
        <begin position="28"/>
        <end position="46"/>
    </location>
</feature>
<name>A0AAD5L9C1_PYTIN</name>
<evidence type="ECO:0000256" key="4">
    <source>
        <dbReference type="ARBA" id="ARBA00022741"/>
    </source>
</evidence>
<dbReference type="InterPro" id="IPR013525">
    <property type="entry name" value="ABC2_TM"/>
</dbReference>
<dbReference type="GO" id="GO:0016887">
    <property type="term" value="F:ATP hydrolysis activity"/>
    <property type="evidence" value="ECO:0007669"/>
    <property type="project" value="InterPro"/>
</dbReference>
<evidence type="ECO:0000256" key="2">
    <source>
        <dbReference type="ARBA" id="ARBA00022448"/>
    </source>
</evidence>
<reference evidence="10" key="1">
    <citation type="submission" date="2021-12" db="EMBL/GenBank/DDBJ databases">
        <title>Prjna785345.</title>
        <authorList>
            <person name="Rujirawat T."/>
            <person name="Krajaejun T."/>
        </authorList>
    </citation>
    <scope>NUCLEOTIDE SEQUENCE</scope>
    <source>
        <strain evidence="10">Pi057C3</strain>
    </source>
</reference>
<organism evidence="10 11">
    <name type="scientific">Pythium insidiosum</name>
    <name type="common">Pythiosis disease agent</name>
    <dbReference type="NCBI Taxonomy" id="114742"/>
    <lineage>
        <taxon>Eukaryota</taxon>
        <taxon>Sar</taxon>
        <taxon>Stramenopiles</taxon>
        <taxon>Oomycota</taxon>
        <taxon>Peronosporomycetes</taxon>
        <taxon>Pythiales</taxon>
        <taxon>Pythiaceae</taxon>
        <taxon>Pythium</taxon>
    </lineage>
</organism>
<feature type="transmembrane region" description="Helical" evidence="8">
    <location>
        <begin position="67"/>
        <end position="83"/>
    </location>
</feature>
<accession>A0AAD5L9C1</accession>
<dbReference type="EMBL" id="JAKCXM010000491">
    <property type="protein sequence ID" value="KAJ0393456.1"/>
    <property type="molecule type" value="Genomic_DNA"/>
</dbReference>
<feature type="domain" description="ABC transporter" evidence="9">
    <location>
        <begin position="258"/>
        <end position="531"/>
    </location>
</feature>
<comment type="subcellular location">
    <subcellularLocation>
        <location evidence="1">Membrane</location>
        <topology evidence="1">Multi-pass membrane protein</topology>
    </subcellularLocation>
</comment>
<dbReference type="InterPro" id="IPR003439">
    <property type="entry name" value="ABC_transporter-like_ATP-bd"/>
</dbReference>
<dbReference type="GO" id="GO:0005524">
    <property type="term" value="F:ATP binding"/>
    <property type="evidence" value="ECO:0007669"/>
    <property type="project" value="UniProtKB-KW"/>
</dbReference>
<proteinExistence type="predicted"/>
<evidence type="ECO:0000256" key="5">
    <source>
        <dbReference type="ARBA" id="ARBA00022840"/>
    </source>
</evidence>
<dbReference type="SUPFAM" id="SSF52540">
    <property type="entry name" value="P-loop containing nucleoside triphosphate hydrolases"/>
    <property type="match status" value="2"/>
</dbReference>
<dbReference type="Gene3D" id="3.40.50.300">
    <property type="entry name" value="P-loop containing nucleotide triphosphate hydrolases"/>
    <property type="match status" value="2"/>
</dbReference>
<keyword evidence="3 8" id="KW-0812">Transmembrane</keyword>
<keyword evidence="6 8" id="KW-1133">Transmembrane helix</keyword>
<feature type="transmembrane region" description="Helical" evidence="8">
    <location>
        <begin position="696"/>
        <end position="713"/>
    </location>
</feature>
<evidence type="ECO:0000256" key="6">
    <source>
        <dbReference type="ARBA" id="ARBA00022989"/>
    </source>
</evidence>
<evidence type="ECO:0000256" key="8">
    <source>
        <dbReference type="SAM" id="Phobius"/>
    </source>
</evidence>
<evidence type="ECO:0000256" key="7">
    <source>
        <dbReference type="ARBA" id="ARBA00023136"/>
    </source>
</evidence>
<evidence type="ECO:0000313" key="11">
    <source>
        <dbReference type="Proteomes" id="UP001209570"/>
    </source>
</evidence>
<feature type="transmembrane region" description="Helical" evidence="8">
    <location>
        <begin position="661"/>
        <end position="684"/>
    </location>
</feature>
<gene>
    <name evidence="10" type="ORF">P43SY_002930</name>
</gene>
<dbReference type="PROSITE" id="PS50893">
    <property type="entry name" value="ABC_TRANSPORTER_2"/>
    <property type="match status" value="1"/>
</dbReference>
<keyword evidence="11" id="KW-1185">Reference proteome</keyword>
<keyword evidence="7 8" id="KW-0472">Membrane</keyword>
<evidence type="ECO:0000313" key="10">
    <source>
        <dbReference type="EMBL" id="KAJ0393456.1"/>
    </source>
</evidence>
<evidence type="ECO:0000256" key="3">
    <source>
        <dbReference type="ARBA" id="ARBA00022692"/>
    </source>
</evidence>
<keyword evidence="5" id="KW-0067">ATP-binding</keyword>
<dbReference type="PANTHER" id="PTHR19241">
    <property type="entry name" value="ATP-BINDING CASSETTE TRANSPORTER"/>
    <property type="match status" value="1"/>
</dbReference>
<feature type="transmembrane region" description="Helical" evidence="8">
    <location>
        <begin position="630"/>
        <end position="649"/>
    </location>
</feature>
<dbReference type="InterPro" id="IPR043926">
    <property type="entry name" value="ABCG_dom"/>
</dbReference>
<evidence type="ECO:0000256" key="1">
    <source>
        <dbReference type="ARBA" id="ARBA00004141"/>
    </source>
</evidence>
<dbReference type="FunFam" id="3.40.50.300:FF:000528">
    <property type="entry name" value="ABC transporter G family member 31"/>
    <property type="match status" value="1"/>
</dbReference>
<dbReference type="GO" id="GO:0016020">
    <property type="term" value="C:membrane"/>
    <property type="evidence" value="ECO:0007669"/>
    <property type="project" value="UniProtKB-SubCell"/>
</dbReference>
<dbReference type="SMART" id="SM00382">
    <property type="entry name" value="AAA"/>
    <property type="match status" value="1"/>
</dbReference>